<name>A0A7T5EN72_9BACL</name>
<organism evidence="2 4">
    <name type="scientific">Brevibacillus composti</name>
    <dbReference type="NCBI Taxonomy" id="2796470"/>
    <lineage>
        <taxon>Bacteria</taxon>
        <taxon>Bacillati</taxon>
        <taxon>Bacillota</taxon>
        <taxon>Bacilli</taxon>
        <taxon>Bacillales</taxon>
        <taxon>Paenibacillaceae</taxon>
        <taxon>Brevibacillus</taxon>
    </lineage>
</organism>
<dbReference type="RefSeq" id="WP_198829229.1">
    <property type="nucleotide sequence ID" value="NZ_CP066308.1"/>
</dbReference>
<reference evidence="3" key="2">
    <citation type="submission" date="2021-04" db="EMBL/GenBank/DDBJ databases">
        <title>Brevibacillus composti FJAT-54423, complete genome.</title>
        <authorList>
            <person name="Tang R."/>
        </authorList>
    </citation>
    <scope>NUCLEOTIDE SEQUENCE</scope>
    <source>
        <strain evidence="3">FJAT-54424</strain>
    </source>
</reference>
<dbReference type="Proteomes" id="UP000595847">
    <property type="component" value="Chromosome"/>
</dbReference>
<evidence type="ECO:0000313" key="3">
    <source>
        <dbReference type="EMBL" id="QUO42741.1"/>
    </source>
</evidence>
<feature type="region of interest" description="Disordered" evidence="1">
    <location>
        <begin position="44"/>
        <end position="91"/>
    </location>
</feature>
<gene>
    <name evidence="2" type="ORF">JD108_07510</name>
    <name evidence="3" type="ORF">KDJ56_07190</name>
</gene>
<evidence type="ECO:0000313" key="2">
    <source>
        <dbReference type="EMBL" id="QQE75715.1"/>
    </source>
</evidence>
<keyword evidence="5" id="KW-1185">Reference proteome</keyword>
<evidence type="ECO:0000313" key="5">
    <source>
        <dbReference type="Proteomes" id="UP000677234"/>
    </source>
</evidence>
<evidence type="ECO:0000256" key="1">
    <source>
        <dbReference type="SAM" id="MobiDB-lite"/>
    </source>
</evidence>
<dbReference type="Proteomes" id="UP000677234">
    <property type="component" value="Chromosome"/>
</dbReference>
<protein>
    <submittedName>
        <fullName evidence="2">Uncharacterized protein</fullName>
    </submittedName>
</protein>
<dbReference type="EMBL" id="CP066308">
    <property type="protein sequence ID" value="QQE75715.1"/>
    <property type="molecule type" value="Genomic_DNA"/>
</dbReference>
<accession>A0A7T5EN72</accession>
<dbReference type="KEGG" id="bcop:JD108_07510"/>
<proteinExistence type="predicted"/>
<evidence type="ECO:0000313" key="4">
    <source>
        <dbReference type="Proteomes" id="UP000595847"/>
    </source>
</evidence>
<sequence length="91" mass="10002">MDVLVKRYRVRHNGVVYGPGQLGGQLIEGLSEEEGTLLIEKSNGSIEQYHLPKKGKRPEKAAEPEDDDDLVESSMDINADDLIKPAKGKGK</sequence>
<reference evidence="2 4" key="1">
    <citation type="submission" date="2020-12" db="EMBL/GenBank/DDBJ databases">
        <title>strain FJAT-54423T represents a novel species of the genus Brevibacillus.</title>
        <authorList>
            <person name="Tang R."/>
        </authorList>
    </citation>
    <scope>NUCLEOTIDE SEQUENCE [LARGE SCALE GENOMIC DNA]</scope>
    <source>
        <strain evidence="2 4">FJAT-54423</strain>
    </source>
</reference>
<dbReference type="AlphaFoldDB" id="A0A7T5EN72"/>
<dbReference type="EMBL" id="CP073708">
    <property type="protein sequence ID" value="QUO42741.1"/>
    <property type="molecule type" value="Genomic_DNA"/>
</dbReference>